<name>A0A6V8NXG3_9ACTN</name>
<dbReference type="InterPro" id="IPR000515">
    <property type="entry name" value="MetI-like"/>
</dbReference>
<dbReference type="EMBL" id="BLRX01000024">
    <property type="protein sequence ID" value="GFP24925.1"/>
    <property type="molecule type" value="Genomic_DNA"/>
</dbReference>
<dbReference type="InterPro" id="IPR035906">
    <property type="entry name" value="MetI-like_sf"/>
</dbReference>
<keyword evidence="6 7" id="KW-0472">Membrane</keyword>
<evidence type="ECO:0000313" key="9">
    <source>
        <dbReference type="EMBL" id="GFP24925.1"/>
    </source>
</evidence>
<evidence type="ECO:0000313" key="12">
    <source>
        <dbReference type="Proteomes" id="UP000576480"/>
    </source>
</evidence>
<dbReference type="Pfam" id="PF00528">
    <property type="entry name" value="BPD_transp_1"/>
    <property type="match status" value="1"/>
</dbReference>
<comment type="similarity">
    <text evidence="7">Belongs to the binding-protein-dependent transport system permease family.</text>
</comment>
<dbReference type="Proteomes" id="UP000543224">
    <property type="component" value="Unassembled WGS sequence"/>
</dbReference>
<evidence type="ECO:0000259" key="8">
    <source>
        <dbReference type="PROSITE" id="PS50928"/>
    </source>
</evidence>
<dbReference type="GO" id="GO:0055085">
    <property type="term" value="P:transmembrane transport"/>
    <property type="evidence" value="ECO:0007669"/>
    <property type="project" value="InterPro"/>
</dbReference>
<feature type="transmembrane region" description="Helical" evidence="7">
    <location>
        <begin position="89"/>
        <end position="111"/>
    </location>
</feature>
<evidence type="ECO:0000256" key="3">
    <source>
        <dbReference type="ARBA" id="ARBA00022475"/>
    </source>
</evidence>
<gene>
    <name evidence="9" type="ORF">HKBW3S25_00363</name>
    <name evidence="10" type="ORF">HKBW3S43_00607</name>
</gene>
<feature type="transmembrane region" description="Helical" evidence="7">
    <location>
        <begin position="223"/>
        <end position="245"/>
    </location>
</feature>
<feature type="domain" description="ABC transmembrane type-1" evidence="8">
    <location>
        <begin position="85"/>
        <end position="275"/>
    </location>
</feature>
<dbReference type="Proteomes" id="UP000576480">
    <property type="component" value="Unassembled WGS sequence"/>
</dbReference>
<dbReference type="GO" id="GO:0005886">
    <property type="term" value="C:plasma membrane"/>
    <property type="evidence" value="ECO:0007669"/>
    <property type="project" value="UniProtKB-SubCell"/>
</dbReference>
<evidence type="ECO:0000256" key="2">
    <source>
        <dbReference type="ARBA" id="ARBA00022448"/>
    </source>
</evidence>
<dbReference type="PANTHER" id="PTHR43744">
    <property type="entry name" value="ABC TRANSPORTER PERMEASE PROTEIN MG189-RELATED-RELATED"/>
    <property type="match status" value="1"/>
</dbReference>
<comment type="subcellular location">
    <subcellularLocation>
        <location evidence="1 7">Cell membrane</location>
        <topology evidence="1 7">Multi-pass membrane protein</topology>
    </subcellularLocation>
</comment>
<keyword evidence="5 7" id="KW-1133">Transmembrane helix</keyword>
<dbReference type="CDD" id="cd06261">
    <property type="entry name" value="TM_PBP2"/>
    <property type="match status" value="1"/>
</dbReference>
<sequence>MWNEISRFTEKRITRVFLYALLIIIALITIGPFIWLVASSFKHAQDINTPVPTLLPVDKVTGKIYVPTLENYIQAIEYLHFMRMFLNSFFVTSIITFLNITFNSMAAFAFARIPFRGRNLIFYVMLASLMLPYPAVLVPTFYIVKVLGMLDSYQGLIAPNIASVAAMFLMRQFFRTIPREMDEAAQIDGCSYFGIYWRIILPMSTPILATSTIFTFIWHWNNYIWPLVVINSPQFYTIPLGLGLFVSGPADLKKHMMIAGAVLAVAPILIVFLIFQRHIVKGFVISGIKG</sequence>
<dbReference type="RefSeq" id="WP_176229517.1">
    <property type="nucleotide sequence ID" value="NZ_BLSB01000025.1"/>
</dbReference>
<comment type="caution">
    <text evidence="9">The sequence shown here is derived from an EMBL/GenBank/DDBJ whole genome shotgun (WGS) entry which is preliminary data.</text>
</comment>
<dbReference type="EMBL" id="BLSB01000025">
    <property type="protein sequence ID" value="GFP34815.1"/>
    <property type="molecule type" value="Genomic_DNA"/>
</dbReference>
<keyword evidence="2 7" id="KW-0813">Transport</keyword>
<keyword evidence="3" id="KW-1003">Cell membrane</keyword>
<organism evidence="9 11">
    <name type="scientific">Candidatus Hakubella thermalkaliphila</name>
    <dbReference type="NCBI Taxonomy" id="2754717"/>
    <lineage>
        <taxon>Bacteria</taxon>
        <taxon>Bacillati</taxon>
        <taxon>Actinomycetota</taxon>
        <taxon>Actinomycetota incertae sedis</taxon>
        <taxon>Candidatus Hakubellales</taxon>
        <taxon>Candidatus Hakubellaceae</taxon>
        <taxon>Candidatus Hakubella</taxon>
    </lineage>
</organism>
<evidence type="ECO:0000256" key="6">
    <source>
        <dbReference type="ARBA" id="ARBA00023136"/>
    </source>
</evidence>
<evidence type="ECO:0000256" key="4">
    <source>
        <dbReference type="ARBA" id="ARBA00022692"/>
    </source>
</evidence>
<evidence type="ECO:0000256" key="7">
    <source>
        <dbReference type="RuleBase" id="RU363032"/>
    </source>
</evidence>
<accession>A0A6V8NXG3</accession>
<feature type="transmembrane region" description="Helical" evidence="7">
    <location>
        <begin position="257"/>
        <end position="275"/>
    </location>
</feature>
<evidence type="ECO:0000313" key="11">
    <source>
        <dbReference type="Proteomes" id="UP000543224"/>
    </source>
</evidence>
<feature type="transmembrane region" description="Helical" evidence="7">
    <location>
        <begin position="156"/>
        <end position="174"/>
    </location>
</feature>
<feature type="transmembrane region" description="Helical" evidence="7">
    <location>
        <begin position="16"/>
        <end position="38"/>
    </location>
</feature>
<reference evidence="11 12" key="1">
    <citation type="journal article" date="2020" name="Front. Microbiol.">
        <title>Single-cell genomics of novel Actinobacteria with the Wood-Ljungdahl pathway discovered in a serpentinizing system.</title>
        <authorList>
            <person name="Merino N."/>
            <person name="Kawai M."/>
            <person name="Boyd E.S."/>
            <person name="Colman D.R."/>
            <person name="McGlynn S.E."/>
            <person name="Nealson K.H."/>
            <person name="Kurokawa K."/>
            <person name="Hongoh Y."/>
        </authorList>
    </citation>
    <scope>NUCLEOTIDE SEQUENCE [LARGE SCALE GENOMIC DNA]</scope>
    <source>
        <strain evidence="9 11">S25</strain>
        <strain evidence="10 12">S43</strain>
    </source>
</reference>
<feature type="transmembrane region" description="Helical" evidence="7">
    <location>
        <begin position="195"/>
        <end position="217"/>
    </location>
</feature>
<evidence type="ECO:0000256" key="5">
    <source>
        <dbReference type="ARBA" id="ARBA00022989"/>
    </source>
</evidence>
<dbReference type="PANTHER" id="PTHR43744:SF8">
    <property type="entry name" value="SN-GLYCEROL-3-PHOSPHATE TRANSPORT SYSTEM PERMEASE PROTEIN UGPE"/>
    <property type="match status" value="1"/>
</dbReference>
<dbReference type="Gene3D" id="1.10.3720.10">
    <property type="entry name" value="MetI-like"/>
    <property type="match status" value="1"/>
</dbReference>
<protein>
    <submittedName>
        <fullName evidence="9">Multiple sugar transport system permease protein</fullName>
    </submittedName>
</protein>
<dbReference type="PROSITE" id="PS50928">
    <property type="entry name" value="ABC_TM1"/>
    <property type="match status" value="1"/>
</dbReference>
<proteinExistence type="inferred from homology"/>
<keyword evidence="9" id="KW-0762">Sugar transport</keyword>
<evidence type="ECO:0000256" key="1">
    <source>
        <dbReference type="ARBA" id="ARBA00004651"/>
    </source>
</evidence>
<dbReference type="SUPFAM" id="SSF161098">
    <property type="entry name" value="MetI-like"/>
    <property type="match status" value="1"/>
</dbReference>
<keyword evidence="4 7" id="KW-0812">Transmembrane</keyword>
<evidence type="ECO:0000313" key="10">
    <source>
        <dbReference type="EMBL" id="GFP34815.1"/>
    </source>
</evidence>
<dbReference type="AlphaFoldDB" id="A0A6V8NXG3"/>
<feature type="transmembrane region" description="Helical" evidence="7">
    <location>
        <begin position="120"/>
        <end position="144"/>
    </location>
</feature>